<keyword evidence="7 9" id="KW-1015">Disulfide bond</keyword>
<protein>
    <submittedName>
        <fullName evidence="13">Serine protease</fullName>
    </submittedName>
</protein>
<comment type="similarity">
    <text evidence="1">Belongs to the peptidase S1 family.</text>
</comment>
<dbReference type="InterPro" id="IPR001316">
    <property type="entry name" value="Pept_S1A_streptogrisin"/>
</dbReference>
<evidence type="ECO:0000256" key="1">
    <source>
        <dbReference type="ARBA" id="ARBA00007664"/>
    </source>
</evidence>
<dbReference type="Gene3D" id="2.40.10.10">
    <property type="entry name" value="Trypsin-like serine proteases"/>
    <property type="match status" value="2"/>
</dbReference>
<accession>A0ABC8BW57</accession>
<dbReference type="InterPro" id="IPR009003">
    <property type="entry name" value="Peptidase_S1_PA"/>
</dbReference>
<dbReference type="AlphaFoldDB" id="A0ABC8BW57"/>
<gene>
    <name evidence="13" type="ORF">B7C62_22275</name>
</gene>
<dbReference type="GO" id="GO:0008236">
    <property type="term" value="F:serine-type peptidase activity"/>
    <property type="evidence" value="ECO:0007669"/>
    <property type="project" value="UniProtKB-KW"/>
</dbReference>
<evidence type="ECO:0000256" key="5">
    <source>
        <dbReference type="ARBA" id="ARBA00022825"/>
    </source>
</evidence>
<keyword evidence="4" id="KW-0378">Hydrolase</keyword>
<dbReference type="EMBL" id="CP020563">
    <property type="protein sequence ID" value="ARF74656.1"/>
    <property type="molecule type" value="Genomic_DNA"/>
</dbReference>
<evidence type="ECO:0000259" key="11">
    <source>
        <dbReference type="Pfam" id="PF00089"/>
    </source>
</evidence>
<keyword evidence="5" id="KW-0720">Serine protease</keyword>
<evidence type="ECO:0000256" key="3">
    <source>
        <dbReference type="ARBA" id="ARBA00022729"/>
    </source>
</evidence>
<keyword evidence="2 13" id="KW-0645">Protease</keyword>
<dbReference type="CDD" id="cd21112">
    <property type="entry name" value="alphaLP-like"/>
    <property type="match status" value="1"/>
</dbReference>
<evidence type="ECO:0000259" key="12">
    <source>
        <dbReference type="Pfam" id="PF02983"/>
    </source>
</evidence>
<evidence type="ECO:0000256" key="9">
    <source>
        <dbReference type="PIRSR" id="PIRSR001134-2"/>
    </source>
</evidence>
<dbReference type="SUPFAM" id="SSF50494">
    <property type="entry name" value="Trypsin-like serine proteases"/>
    <property type="match status" value="1"/>
</dbReference>
<feature type="active site" description="Charge relay system" evidence="8">
    <location>
        <position position="238"/>
    </location>
</feature>
<dbReference type="Proteomes" id="UP000192251">
    <property type="component" value="Chromosome"/>
</dbReference>
<evidence type="ECO:0000256" key="10">
    <source>
        <dbReference type="SAM" id="SignalP"/>
    </source>
</evidence>
<name>A0ABC8BW57_9ACTN</name>
<evidence type="ECO:0000256" key="7">
    <source>
        <dbReference type="ARBA" id="ARBA00023157"/>
    </source>
</evidence>
<dbReference type="RefSeq" id="WP_084748712.1">
    <property type="nucleotide sequence ID" value="NZ_CP020563.1"/>
</dbReference>
<dbReference type="PIRSF" id="PIRSF001134">
    <property type="entry name" value="Streptogrisin"/>
    <property type="match status" value="1"/>
</dbReference>
<feature type="disulfide bond" evidence="9">
    <location>
        <begin position="218"/>
        <end position="239"/>
    </location>
</feature>
<dbReference type="InterPro" id="IPR001254">
    <property type="entry name" value="Trypsin_dom"/>
</dbReference>
<feature type="disulfide bond" evidence="9">
    <location>
        <begin position="309"/>
        <end position="319"/>
    </location>
</feature>
<dbReference type="Pfam" id="PF00089">
    <property type="entry name" value="Trypsin"/>
    <property type="match status" value="1"/>
</dbReference>
<feature type="chain" id="PRO_5044773096" evidence="10">
    <location>
        <begin position="27"/>
        <end position="408"/>
    </location>
</feature>
<feature type="signal peptide" evidence="10">
    <location>
        <begin position="1"/>
        <end position="26"/>
    </location>
</feature>
<evidence type="ECO:0000256" key="8">
    <source>
        <dbReference type="PIRSR" id="PIRSR001134-1"/>
    </source>
</evidence>
<feature type="active site" description="Charge relay system" evidence="8">
    <location>
        <position position="356"/>
    </location>
</feature>
<proteinExistence type="inferred from homology"/>
<feature type="disulfide bond" evidence="9">
    <location>
        <begin position="350"/>
        <end position="379"/>
    </location>
</feature>
<evidence type="ECO:0000313" key="13">
    <source>
        <dbReference type="EMBL" id="ARF74656.1"/>
    </source>
</evidence>
<dbReference type="InterPro" id="IPR004236">
    <property type="entry name" value="Pept_S1_alpha_lytic"/>
</dbReference>
<dbReference type="InterPro" id="IPR043504">
    <property type="entry name" value="Peptidase_S1_PA_chymotrypsin"/>
</dbReference>
<dbReference type="InterPro" id="IPR035070">
    <property type="entry name" value="Streptogrisin_prodomain"/>
</dbReference>
<sequence length="408" mass="42049">MNRISRTLSIGAAVGALALTGGTATASQPATTDPTPAPSVRTQPTGMVKALAESLGVSVAEAERKLDRQSAQQKTLERLGISGVPTASAYFDARGTLTVDVTTAQQAADVKAAGLAARIPARAPSALDRIKSELDRLAEKKLPAGVESWHVDPVSNKVVVTVRDTADATSRAFVAAARSHGPAVTVETTTDDAPQATAAIAPGSKMNINTSDVNGGYCSVGFGARDQQGRQYLATAGHCIKNLDTLYFSGSQFAKGTRTRFAHGYDSVDMGIAAISSGNSVTTTVGGWRVVADTPVRGSQRAAVGSTVCKSGATTRWTCGTISSYNHSVTYTDPGQPRTLVKGLAKSTVCIHKGDSGGAWITNQGQAQGVTSGSSDLTCDGSFGGGASWMQPLDDLLRHYGLTLNTAS</sequence>
<dbReference type="PRINTS" id="PR00861">
    <property type="entry name" value="ALYTICPTASE"/>
</dbReference>
<dbReference type="Gene3D" id="3.30.300.50">
    <property type="match status" value="1"/>
</dbReference>
<organism evidence="13 14">
    <name type="scientific">Kitasatospora albolonga</name>
    <dbReference type="NCBI Taxonomy" id="68173"/>
    <lineage>
        <taxon>Bacteria</taxon>
        <taxon>Bacillati</taxon>
        <taxon>Actinomycetota</taxon>
        <taxon>Actinomycetes</taxon>
        <taxon>Kitasatosporales</taxon>
        <taxon>Streptomycetaceae</taxon>
        <taxon>Kitasatospora</taxon>
    </lineage>
</organism>
<evidence type="ECO:0000256" key="2">
    <source>
        <dbReference type="ARBA" id="ARBA00022670"/>
    </source>
</evidence>
<dbReference type="KEGG" id="kab:B7C62_22275"/>
<feature type="domain" description="Peptidase S1A alpha-lytic prodomain" evidence="12">
    <location>
        <begin position="126"/>
        <end position="178"/>
    </location>
</feature>
<evidence type="ECO:0000256" key="4">
    <source>
        <dbReference type="ARBA" id="ARBA00022801"/>
    </source>
</evidence>
<dbReference type="SUPFAM" id="SSF54806">
    <property type="entry name" value="Alpha-lytic protease prodomain"/>
    <property type="match status" value="1"/>
</dbReference>
<feature type="active site" description="Charge relay system" evidence="8">
    <location>
        <position position="269"/>
    </location>
</feature>
<keyword evidence="14" id="KW-1185">Reference proteome</keyword>
<reference evidence="13 14" key="1">
    <citation type="submission" date="2017-04" db="EMBL/GenBank/DDBJ databases">
        <title>The complete genome sequence of Streptomyces albolongus YIM 101047, the producer of novel bafilomycins and novel odoriferous sesquiterpenoids.</title>
        <authorList>
            <person name="Yin M."/>
            <person name="Jiang Y."/>
        </authorList>
    </citation>
    <scope>NUCLEOTIDE SEQUENCE [LARGE SCALE GENOMIC DNA]</scope>
    <source>
        <strain evidence="13 14">YIM 101047</strain>
    </source>
</reference>
<keyword evidence="6" id="KW-0865">Zymogen</keyword>
<keyword evidence="3 10" id="KW-0732">Signal</keyword>
<dbReference type="InterPro" id="IPR037295">
    <property type="entry name" value="Alpha-lytic_protease_prodomain"/>
</dbReference>
<dbReference type="Pfam" id="PF02983">
    <property type="entry name" value="Pro_Al_protease"/>
    <property type="match status" value="1"/>
</dbReference>
<evidence type="ECO:0000313" key="14">
    <source>
        <dbReference type="Proteomes" id="UP000192251"/>
    </source>
</evidence>
<evidence type="ECO:0000256" key="6">
    <source>
        <dbReference type="ARBA" id="ARBA00023145"/>
    </source>
</evidence>
<dbReference type="GO" id="GO:0006508">
    <property type="term" value="P:proteolysis"/>
    <property type="evidence" value="ECO:0007669"/>
    <property type="project" value="UniProtKB-KW"/>
</dbReference>
<feature type="domain" description="Peptidase S1" evidence="11">
    <location>
        <begin position="230"/>
        <end position="377"/>
    </location>
</feature>